<dbReference type="SUPFAM" id="SSF53067">
    <property type="entry name" value="Actin-like ATPase domain"/>
    <property type="match status" value="2"/>
</dbReference>
<feature type="domain" description="ATPase BadF/BadG/BcrA/BcrD type" evidence="1">
    <location>
        <begin position="7"/>
        <end position="287"/>
    </location>
</feature>
<dbReference type="AlphaFoldDB" id="A0A7X0SNA1"/>
<sequence>MSYYLSVDGGGTKVAAILFDEDFKCLSTGKGGSANILFDSSNVIEDHISACLDQIFTGKVELVIDVLHLNILGPAELFLKALRKRAKLQHLNIICEGQMGLLAGTQRLNGIVAVAGTGSCVYGYEGSQEASIGGWGSLIGDEGSGFHVGKEGIMAAIRAYEYWGPSTLLQPMIMEAWGLNSMTELVSRIYGTAWRSIVSSAAPVVSQAALAGDETAIRIFKQAGEKLALQTIALIAKDSLPPNLPITIAGSVWKGHPSMYERFREVIADSYPEALVVKPIFEPVVGGVIRQAVSDRGELQPSLLNRLRNEYAAFLY</sequence>
<dbReference type="CDD" id="cd24007">
    <property type="entry name" value="ASKHA_NBD_eukNAGK-like"/>
    <property type="match status" value="1"/>
</dbReference>
<evidence type="ECO:0000313" key="2">
    <source>
        <dbReference type="EMBL" id="MBB6730878.1"/>
    </source>
</evidence>
<keyword evidence="3" id="KW-1185">Reference proteome</keyword>
<evidence type="ECO:0000313" key="3">
    <source>
        <dbReference type="Proteomes" id="UP000564644"/>
    </source>
</evidence>
<name>A0A7X0SNA1_9BACL</name>
<reference evidence="2 3" key="1">
    <citation type="submission" date="2020-08" db="EMBL/GenBank/DDBJ databases">
        <title>Cohnella phylogeny.</title>
        <authorList>
            <person name="Dunlap C."/>
        </authorList>
    </citation>
    <scope>NUCLEOTIDE SEQUENCE [LARGE SCALE GENOMIC DNA]</scope>
    <source>
        <strain evidence="2 3">CBP 2801</strain>
    </source>
</reference>
<dbReference type="PANTHER" id="PTHR43190">
    <property type="entry name" value="N-ACETYL-D-GLUCOSAMINE KINASE"/>
    <property type="match status" value="1"/>
</dbReference>
<proteinExistence type="predicted"/>
<comment type="caution">
    <text evidence="2">The sequence shown here is derived from an EMBL/GenBank/DDBJ whole genome shotgun (WGS) entry which is preliminary data.</text>
</comment>
<gene>
    <name evidence="2" type="ORF">H7C18_08180</name>
</gene>
<accession>A0A7X0SNA1</accession>
<dbReference type="InterPro" id="IPR002731">
    <property type="entry name" value="ATPase_BadF"/>
</dbReference>
<dbReference type="Proteomes" id="UP000564644">
    <property type="component" value="Unassembled WGS sequence"/>
</dbReference>
<protein>
    <recommendedName>
        <fullName evidence="1">ATPase BadF/BadG/BcrA/BcrD type domain-containing protein</fullName>
    </recommendedName>
</protein>
<dbReference type="InterPro" id="IPR052519">
    <property type="entry name" value="Euk-type_GlcNAc_Kinase"/>
</dbReference>
<dbReference type="Gene3D" id="3.30.420.40">
    <property type="match status" value="2"/>
</dbReference>
<dbReference type="InterPro" id="IPR043129">
    <property type="entry name" value="ATPase_NBD"/>
</dbReference>
<dbReference type="RefSeq" id="WP_185128534.1">
    <property type="nucleotide sequence ID" value="NZ_JACJVO010000009.1"/>
</dbReference>
<evidence type="ECO:0000259" key="1">
    <source>
        <dbReference type="Pfam" id="PF01869"/>
    </source>
</evidence>
<dbReference type="Pfam" id="PF01869">
    <property type="entry name" value="BcrAD_BadFG"/>
    <property type="match status" value="1"/>
</dbReference>
<dbReference type="EMBL" id="JACJVO010000009">
    <property type="protein sequence ID" value="MBB6730878.1"/>
    <property type="molecule type" value="Genomic_DNA"/>
</dbReference>
<organism evidence="2 3">
    <name type="scientific">Cohnella zeiphila</name>
    <dbReference type="NCBI Taxonomy" id="2761120"/>
    <lineage>
        <taxon>Bacteria</taxon>
        <taxon>Bacillati</taxon>
        <taxon>Bacillota</taxon>
        <taxon>Bacilli</taxon>
        <taxon>Bacillales</taxon>
        <taxon>Paenibacillaceae</taxon>
        <taxon>Cohnella</taxon>
    </lineage>
</organism>
<dbReference type="PANTHER" id="PTHR43190:SF3">
    <property type="entry name" value="N-ACETYL-D-GLUCOSAMINE KINASE"/>
    <property type="match status" value="1"/>
</dbReference>